<dbReference type="EMBL" id="CP060139">
    <property type="protein sequence ID" value="QNR22957.1"/>
    <property type="molecule type" value="Genomic_DNA"/>
</dbReference>
<gene>
    <name evidence="1" type="ORF">H4K34_11265</name>
    <name evidence="2" type="ORF">H4K34_11480</name>
</gene>
<name>A0A7H0VBA2_9FLAO</name>
<evidence type="ECO:0000313" key="1">
    <source>
        <dbReference type="EMBL" id="QNR22957.1"/>
    </source>
</evidence>
<accession>A0A7H0VBA2</accession>
<dbReference type="RefSeq" id="WP_210757526.1">
    <property type="nucleotide sequence ID" value="NZ_CP060139.1"/>
</dbReference>
<reference evidence="2 3" key="1">
    <citation type="submission" date="2020-08" db="EMBL/GenBank/DDBJ databases">
        <title>Croceimicrobium hydrocarbonivorans gen. nov., sp. nov., a novel marine bacterium isolated from a bacterial consortium that degrades polyethylene terephthalate.</title>
        <authorList>
            <person name="Liu R."/>
        </authorList>
    </citation>
    <scope>NUCLEOTIDE SEQUENCE [LARGE SCALE GENOMIC DNA]</scope>
    <source>
        <strain evidence="2 3">A20-9</strain>
    </source>
</reference>
<keyword evidence="3" id="KW-1185">Reference proteome</keyword>
<proteinExistence type="predicted"/>
<dbReference type="KEGG" id="chyd:H4K34_11265"/>
<dbReference type="Proteomes" id="UP000516305">
    <property type="component" value="Chromosome"/>
</dbReference>
<dbReference type="EMBL" id="CP060139">
    <property type="protein sequence ID" value="QNR23000.1"/>
    <property type="molecule type" value="Genomic_DNA"/>
</dbReference>
<protein>
    <submittedName>
        <fullName evidence="2">Uncharacterized protein</fullName>
    </submittedName>
</protein>
<organism evidence="2 3">
    <name type="scientific">Croceimicrobium hydrocarbonivorans</name>
    <dbReference type="NCBI Taxonomy" id="2761580"/>
    <lineage>
        <taxon>Bacteria</taxon>
        <taxon>Pseudomonadati</taxon>
        <taxon>Bacteroidota</taxon>
        <taxon>Flavobacteriia</taxon>
        <taxon>Flavobacteriales</taxon>
        <taxon>Owenweeksiaceae</taxon>
        <taxon>Croceimicrobium</taxon>
    </lineage>
</organism>
<sequence length="173" mass="19552">MALAAFGYYFFFLPARKRAAELKIVEAQAEGMSADAATQLANLEVMQEQAKLARKANQTEKARRNALVWFETEYNPRLRNWLRAWLWTKPTGKDYYRIHDQSYMNWLNKNLAEAGVKRVKDGSLGALPLGWTLTTNGQKPGKEILVVPTPTGNISVVNPQTNYPQIQLGVTPK</sequence>
<dbReference type="KEGG" id="chyd:H4K34_11480"/>
<evidence type="ECO:0000313" key="3">
    <source>
        <dbReference type="Proteomes" id="UP000516305"/>
    </source>
</evidence>
<evidence type="ECO:0000313" key="2">
    <source>
        <dbReference type="EMBL" id="QNR23000.1"/>
    </source>
</evidence>
<dbReference type="AlphaFoldDB" id="A0A7H0VBA2"/>